<dbReference type="AlphaFoldDB" id="S0FLS2"/>
<dbReference type="GO" id="GO:0046872">
    <property type="term" value="F:metal ion binding"/>
    <property type="evidence" value="ECO:0007669"/>
    <property type="project" value="UniProtKB-KW"/>
</dbReference>
<dbReference type="SFLD" id="SFLDF00281">
    <property type="entry name" value="FeMo_cofactor_biosynthesis_pro"/>
    <property type="match status" value="1"/>
</dbReference>
<dbReference type="InterPro" id="IPR007197">
    <property type="entry name" value="rSAM"/>
</dbReference>
<dbReference type="SFLD" id="SFLDG01068">
    <property type="entry name" value="FeMo_cofactor_biosynthesis_pro"/>
    <property type="match status" value="1"/>
</dbReference>
<dbReference type="NCBIfam" id="TIGR01290">
    <property type="entry name" value="nifB"/>
    <property type="match status" value="1"/>
</dbReference>
<dbReference type="GO" id="GO:0032324">
    <property type="term" value="P:molybdopterin cofactor biosynthetic process"/>
    <property type="evidence" value="ECO:0007669"/>
    <property type="project" value="UniProtKB-ARBA"/>
</dbReference>
<dbReference type="PANTHER" id="PTHR43787">
    <property type="entry name" value="FEMO COFACTOR BIOSYNTHESIS PROTEIN NIFB-RELATED"/>
    <property type="match status" value="1"/>
</dbReference>
<evidence type="ECO:0000256" key="6">
    <source>
        <dbReference type="ARBA" id="ARBA00022485"/>
    </source>
</evidence>
<dbReference type="CDD" id="cd01335">
    <property type="entry name" value="Radical_SAM"/>
    <property type="match status" value="1"/>
</dbReference>
<comment type="cofactor">
    <cofactor evidence="1">
        <name>[4Fe-4S] cluster</name>
        <dbReference type="ChEBI" id="CHEBI:49883"/>
    </cofactor>
</comment>
<gene>
    <name evidence="16" type="ORF">CTER_2838</name>
</gene>
<dbReference type="PATRIC" id="fig|1195236.3.peg.3158"/>
<comment type="function">
    <text evidence="2">Involved in the biosynthesis of the iron-molybdenum cofactor (FeMo-co or M-cluster) found in the dinitrogenase enzyme of the nitrogenase complex in nitrogen-fixing microorganisms. NifB catalyzes the crucial step of radical SAM-dependent carbide insertion that occurs concomitant with the insertion of a 9th sulfur and the rearrangement/coupling of two [4Fe-4S] clusters into a [8Fe-9S-C] cluster, the precursor to the M-cluster.</text>
</comment>
<dbReference type="InterPro" id="IPR006638">
    <property type="entry name" value="Elp3/MiaA/NifB-like_rSAM"/>
</dbReference>
<dbReference type="Proteomes" id="UP000014155">
    <property type="component" value="Unassembled WGS sequence"/>
</dbReference>
<keyword evidence="12" id="KW-0456">Lyase</keyword>
<dbReference type="PROSITE" id="PS01305">
    <property type="entry name" value="MOAA_NIFB_PQQE"/>
    <property type="match status" value="1"/>
</dbReference>
<dbReference type="Gene3D" id="3.20.20.70">
    <property type="entry name" value="Aldolase class I"/>
    <property type="match status" value="1"/>
</dbReference>
<dbReference type="InterPro" id="IPR058240">
    <property type="entry name" value="rSAM_sf"/>
</dbReference>
<evidence type="ECO:0000256" key="8">
    <source>
        <dbReference type="ARBA" id="ARBA00022723"/>
    </source>
</evidence>
<reference evidence="16 17" key="1">
    <citation type="journal article" date="2013" name="Genome Announc.">
        <title>Draft Genome Sequence of the Cellulolytic, Mesophilic, Anaerobic Bacterium Clostridium termitidis Strain CT1112 (DSM 5398).</title>
        <authorList>
            <person name="Lal S."/>
            <person name="Ramachandran U."/>
            <person name="Zhang X."/>
            <person name="Munir R."/>
            <person name="Sparling R."/>
            <person name="Levin D.B."/>
        </authorList>
    </citation>
    <scope>NUCLEOTIDE SEQUENCE [LARGE SCALE GENOMIC DNA]</scope>
    <source>
        <strain evidence="16 17">CT1112</strain>
    </source>
</reference>
<evidence type="ECO:0000313" key="16">
    <source>
        <dbReference type="EMBL" id="EMS71266.1"/>
    </source>
</evidence>
<dbReference type="GO" id="GO:0016829">
    <property type="term" value="F:lyase activity"/>
    <property type="evidence" value="ECO:0007669"/>
    <property type="project" value="UniProtKB-KW"/>
</dbReference>
<evidence type="ECO:0000256" key="10">
    <source>
        <dbReference type="ARBA" id="ARBA00023014"/>
    </source>
</evidence>
<evidence type="ECO:0000256" key="13">
    <source>
        <dbReference type="ARBA" id="ARBA00030926"/>
    </source>
</evidence>
<dbReference type="RefSeq" id="WP_004626792.1">
    <property type="nucleotide sequence ID" value="NZ_AORV01000040.1"/>
</dbReference>
<keyword evidence="9" id="KW-0408">Iron</keyword>
<evidence type="ECO:0000256" key="7">
    <source>
        <dbReference type="ARBA" id="ARBA00022691"/>
    </source>
</evidence>
<evidence type="ECO:0000313" key="17">
    <source>
        <dbReference type="Proteomes" id="UP000014155"/>
    </source>
</evidence>
<evidence type="ECO:0000256" key="11">
    <source>
        <dbReference type="ARBA" id="ARBA00023231"/>
    </source>
</evidence>
<protein>
    <recommendedName>
        <fullName evidence="5">FeMo cofactor biosynthesis protein NifB</fullName>
    </recommendedName>
    <alternativeName>
        <fullName evidence="14">Nitrogenase cofactor maturase NifB</fullName>
    </alternativeName>
    <alternativeName>
        <fullName evidence="13">Radical SAM assemblase NifB</fullName>
    </alternativeName>
</protein>
<evidence type="ECO:0000256" key="4">
    <source>
        <dbReference type="ARBA" id="ARBA00006804"/>
    </source>
</evidence>
<evidence type="ECO:0000256" key="12">
    <source>
        <dbReference type="ARBA" id="ARBA00023239"/>
    </source>
</evidence>
<keyword evidence="17" id="KW-1185">Reference proteome</keyword>
<dbReference type="GO" id="GO:0051539">
    <property type="term" value="F:4 iron, 4 sulfur cluster binding"/>
    <property type="evidence" value="ECO:0007669"/>
    <property type="project" value="UniProtKB-KW"/>
</dbReference>
<dbReference type="Pfam" id="PF04055">
    <property type="entry name" value="Radical_SAM"/>
    <property type="match status" value="1"/>
</dbReference>
<evidence type="ECO:0000256" key="1">
    <source>
        <dbReference type="ARBA" id="ARBA00001966"/>
    </source>
</evidence>
<dbReference type="InterPro" id="IPR005980">
    <property type="entry name" value="Nase_CF_NifB"/>
</dbReference>
<dbReference type="eggNOG" id="COG0535">
    <property type="taxonomic scope" value="Bacteria"/>
</dbReference>
<comment type="pathway">
    <text evidence="3">Cofactor biosynthesis; Fe-Mo cofactor biosynthesis.</text>
</comment>
<dbReference type="SMART" id="SM00729">
    <property type="entry name" value="Elp3"/>
    <property type="match status" value="1"/>
</dbReference>
<proteinExistence type="inferred from homology"/>
<keyword evidence="11" id="KW-0535">Nitrogen fixation</keyword>
<dbReference type="EMBL" id="AORV01000040">
    <property type="protein sequence ID" value="EMS71266.1"/>
    <property type="molecule type" value="Genomic_DNA"/>
</dbReference>
<comment type="caution">
    <text evidence="16">The sequence shown here is derived from an EMBL/GenBank/DDBJ whole genome shotgun (WGS) entry which is preliminary data.</text>
</comment>
<organism evidence="16 17">
    <name type="scientific">Ruminiclostridium cellobioparum subsp. termitidis CT1112</name>
    <dbReference type="NCBI Taxonomy" id="1195236"/>
    <lineage>
        <taxon>Bacteria</taxon>
        <taxon>Bacillati</taxon>
        <taxon>Bacillota</taxon>
        <taxon>Clostridia</taxon>
        <taxon>Eubacteriales</taxon>
        <taxon>Oscillospiraceae</taxon>
        <taxon>Ruminiclostridium</taxon>
    </lineage>
</organism>
<keyword evidence="7" id="KW-0949">S-adenosyl-L-methionine</keyword>
<evidence type="ECO:0000256" key="5">
    <source>
        <dbReference type="ARBA" id="ARBA00021702"/>
    </source>
</evidence>
<dbReference type="SFLD" id="SFLDG01067">
    <property type="entry name" value="SPASM/twitch_domain_containing"/>
    <property type="match status" value="1"/>
</dbReference>
<feature type="domain" description="Radical SAM core" evidence="15">
    <location>
        <begin position="40"/>
        <end position="282"/>
    </location>
</feature>
<evidence type="ECO:0000256" key="9">
    <source>
        <dbReference type="ARBA" id="ARBA00023004"/>
    </source>
</evidence>
<evidence type="ECO:0000256" key="14">
    <source>
        <dbReference type="ARBA" id="ARBA00032102"/>
    </source>
</evidence>
<dbReference type="PANTHER" id="PTHR43787:SF13">
    <property type="entry name" value="FEMO COFACTOR BIOSYNTHESIS PROTEIN NIFB"/>
    <property type="match status" value="1"/>
</dbReference>
<dbReference type="UniPathway" id="UPA00782"/>
<dbReference type="InterPro" id="IPR000385">
    <property type="entry name" value="MoaA_NifB_PqqE_Fe-S-bd_CS"/>
</dbReference>
<sequence>MLKTSQAAEQKENNPVSDFSFYNEKVKEKTVKHPCYNGCNHENARMHLPVAPRCNIQCNYCVRKFDCANESRPGVATRIISPGEALEKYIQVKKTMANLSVVGIAGPGDALCDFENTSRTLRLIREYDPHITFCLSTNGLMLPDHADELDALGVSHVTVTINAVDPEISAGIYKYVRYEGVEYSGDKAGALLLQNQLRGLNRLIEKGIVCKVNIVVLKGINDFHIPEIVKTVKELGCYIVNIMPLIPVQGSEFEHLPAATVQEIMKLRRECGRMIRQMHHCRQCRADAVGCL</sequence>
<accession>S0FLS2</accession>
<comment type="similarity">
    <text evidence="4">Belongs to the radical SAM superfamily. NifB family.</text>
</comment>
<keyword evidence="6" id="KW-0004">4Fe-4S</keyword>
<evidence type="ECO:0000256" key="3">
    <source>
        <dbReference type="ARBA" id="ARBA00005155"/>
    </source>
</evidence>
<keyword evidence="8" id="KW-0479">Metal-binding</keyword>
<evidence type="ECO:0000259" key="15">
    <source>
        <dbReference type="PROSITE" id="PS51918"/>
    </source>
</evidence>
<dbReference type="STRING" id="1195236.CTER_2838"/>
<evidence type="ECO:0000256" key="2">
    <source>
        <dbReference type="ARBA" id="ARBA00003522"/>
    </source>
</evidence>
<dbReference type="PROSITE" id="PS51918">
    <property type="entry name" value="RADICAL_SAM"/>
    <property type="match status" value="1"/>
</dbReference>
<name>S0FLS2_RUMCE</name>
<dbReference type="SUPFAM" id="SSF102114">
    <property type="entry name" value="Radical SAM enzymes"/>
    <property type="match status" value="1"/>
</dbReference>
<dbReference type="SFLD" id="SFLDS00029">
    <property type="entry name" value="Radical_SAM"/>
    <property type="match status" value="1"/>
</dbReference>
<dbReference type="InterPro" id="IPR013785">
    <property type="entry name" value="Aldolase_TIM"/>
</dbReference>
<keyword evidence="10" id="KW-0411">Iron-sulfur</keyword>